<name>D4J945_9FIRM</name>
<accession>D4J945</accession>
<dbReference type="RefSeq" id="WP_015514434.1">
    <property type="nucleotide sequence ID" value="NC_021009.1"/>
</dbReference>
<dbReference type="KEGG" id="cct:CC1_21660"/>
<protein>
    <submittedName>
        <fullName evidence="1">Uncharacterized protein</fullName>
    </submittedName>
</protein>
<sequence>MKSNYEKYAEVKQQELLHKERNLQQAISCLRDRRKFASLQCIDSAIDFVADLYDLSIDEVKRAMDGEEYWCI</sequence>
<reference evidence="1 2" key="2">
    <citation type="submission" date="2010-03" db="EMBL/GenBank/DDBJ databases">
        <authorList>
            <person name="Pajon A."/>
        </authorList>
    </citation>
    <scope>NUCLEOTIDE SEQUENCE [LARGE SCALE GENOMIC DNA]</scope>
    <source>
        <strain evidence="1 2">GD/7</strain>
    </source>
</reference>
<dbReference type="AlphaFoldDB" id="D4J945"/>
<dbReference type="STRING" id="717962.CC1_21660"/>
<reference evidence="1 2" key="1">
    <citation type="submission" date="2010-03" db="EMBL/GenBank/DDBJ databases">
        <title>The genome sequence of Coprococcus catus GD/7.</title>
        <authorList>
            <consortium name="metaHIT consortium -- http://www.metahit.eu/"/>
            <person name="Pajon A."/>
            <person name="Turner K."/>
            <person name="Parkhill J."/>
            <person name="Duncan S."/>
            <person name="Flint H."/>
        </authorList>
    </citation>
    <scope>NUCLEOTIDE SEQUENCE [LARGE SCALE GENOMIC DNA]</scope>
    <source>
        <strain evidence="1 2">GD/7</strain>
    </source>
</reference>
<evidence type="ECO:0000313" key="2">
    <source>
        <dbReference type="Proteomes" id="UP000008798"/>
    </source>
</evidence>
<dbReference type="EMBL" id="FP929038">
    <property type="protein sequence ID" value="CBK80866.1"/>
    <property type="molecule type" value="Genomic_DNA"/>
</dbReference>
<proteinExistence type="predicted"/>
<gene>
    <name evidence="1" type="ORF">CC1_21660</name>
</gene>
<dbReference type="Proteomes" id="UP000008798">
    <property type="component" value="Chromosome"/>
</dbReference>
<dbReference type="HOGENOM" id="CLU_2715463_0_0_9"/>
<evidence type="ECO:0000313" key="1">
    <source>
        <dbReference type="EMBL" id="CBK80866.1"/>
    </source>
</evidence>
<organism evidence="1 2">
    <name type="scientific">Coprococcus catus GD/7</name>
    <dbReference type="NCBI Taxonomy" id="717962"/>
    <lineage>
        <taxon>Bacteria</taxon>
        <taxon>Bacillati</taxon>
        <taxon>Bacillota</taxon>
        <taxon>Clostridia</taxon>
        <taxon>Lachnospirales</taxon>
        <taxon>Lachnospiraceae</taxon>
        <taxon>Coprococcus</taxon>
    </lineage>
</organism>